<evidence type="ECO:0000313" key="1">
    <source>
        <dbReference type="EMBL" id="KON86643.1"/>
    </source>
</evidence>
<name>A0A0M0GA53_SPOGL</name>
<keyword evidence="2" id="KW-1185">Reference proteome</keyword>
<dbReference type="EMBL" id="LGUF01000007">
    <property type="protein sequence ID" value="KON86643.1"/>
    <property type="molecule type" value="Genomic_DNA"/>
</dbReference>
<dbReference type="Proteomes" id="UP000037109">
    <property type="component" value="Unassembled WGS sequence"/>
</dbReference>
<protein>
    <submittedName>
        <fullName evidence="1">Uncharacterized protein</fullName>
    </submittedName>
</protein>
<dbReference type="AlphaFoldDB" id="A0A0M0GA53"/>
<reference evidence="2" key="1">
    <citation type="submission" date="2015-07" db="EMBL/GenBank/DDBJ databases">
        <title>Fjat-10036 dsm4.</title>
        <authorList>
            <person name="Liu B."/>
            <person name="Wang J."/>
            <person name="Zhu Y."/>
            <person name="Liu G."/>
            <person name="Chen Q."/>
            <person name="Chen Z."/>
            <person name="Lan J."/>
            <person name="Che J."/>
            <person name="Ge C."/>
            <person name="Shi H."/>
            <person name="Pan Z."/>
            <person name="Liu X."/>
        </authorList>
    </citation>
    <scope>NUCLEOTIDE SEQUENCE [LARGE SCALE GENOMIC DNA]</scope>
    <source>
        <strain evidence="2">DSM 4</strain>
    </source>
</reference>
<gene>
    <name evidence="1" type="ORF">AF332_07450</name>
</gene>
<dbReference type="PATRIC" id="fig|1459.3.peg.1569"/>
<accession>A0A0M0GA53</accession>
<comment type="caution">
    <text evidence="1">The sequence shown here is derived from an EMBL/GenBank/DDBJ whole genome shotgun (WGS) entry which is preliminary data.</text>
</comment>
<evidence type="ECO:0000313" key="2">
    <source>
        <dbReference type="Proteomes" id="UP000037109"/>
    </source>
</evidence>
<organism evidence="1 2">
    <name type="scientific">Sporosarcina globispora</name>
    <name type="common">Bacillus globisporus</name>
    <dbReference type="NCBI Taxonomy" id="1459"/>
    <lineage>
        <taxon>Bacteria</taxon>
        <taxon>Bacillati</taxon>
        <taxon>Bacillota</taxon>
        <taxon>Bacilli</taxon>
        <taxon>Bacillales</taxon>
        <taxon>Caryophanaceae</taxon>
        <taxon>Sporosarcina</taxon>
    </lineage>
</organism>
<sequence length="71" mass="8462">MSLTWWYFGQQRGKPEGEDPNPMFLKTGEEEILTNEFKPSICSGIQRHSFQVNQNLLQKNKTHFQRPFINY</sequence>
<proteinExistence type="predicted"/>
<dbReference type="STRING" id="1459.AF332_07450"/>